<reference evidence="1" key="1">
    <citation type="journal article" date="2006" name="Virus Genes">
        <title>Sequence analysis of the left end of fowl adenovirus genomes.</title>
        <authorList>
            <person name="Corredor J.C."/>
            <person name="Krell P.J."/>
            <person name="Nagy E."/>
        </authorList>
    </citation>
    <scope>NUCLEOTIDE SEQUENCE</scope>
</reference>
<evidence type="ECO:0000313" key="1">
    <source>
        <dbReference type="EMBL" id="ABB18362.1"/>
    </source>
</evidence>
<dbReference type="EMBL" id="DQ208711">
    <property type="protein sequence ID" value="ABB18362.1"/>
    <property type="molecule type" value="Genomic_DNA"/>
</dbReference>
<accession>Q30BN6</accession>
<sequence length="134" mass="15357">MQNRSPPSVDLDYRFHRDFLGDTCQHTYTVNFSSPYHYVSALLFFDRRFLAFIARQGALSLPLRALLRPLLLPPPIKAPPIPIRGPGARQGVPQKRLPSRVDRLLRLRVRRAHVALLSGPRRLHHSPLASQNLR</sequence>
<organismHost>
    <name type="scientific">Galliformes</name>
    <name type="common">landfowls</name>
    <dbReference type="NCBI Taxonomy" id="8976"/>
</organismHost>
<proteinExistence type="predicted"/>
<name>Q30BN6_ADEG8</name>
<protein>
    <submittedName>
        <fullName evidence="1">ORF14a</fullName>
    </submittedName>
</protein>
<organism evidence="1">
    <name type="scientific">Avian adenovirus 8 (strain ATCC A-2A)</name>
    <name type="common">FAdV-8</name>
    <name type="synonym">Fowl adenovirus 8</name>
    <dbReference type="NCBI Taxonomy" id="66295"/>
    <lineage>
        <taxon>Viruses</taxon>
        <taxon>Varidnaviria</taxon>
        <taxon>Bamfordvirae</taxon>
        <taxon>Preplasmiviricota</taxon>
        <taxon>Polisuviricotina</taxon>
        <taxon>Pharingeaviricetes</taxon>
        <taxon>Rowavirales</taxon>
        <taxon>Adenoviridae</taxon>
        <taxon>Aviadenovirus</taxon>
        <taxon>Aviadenovirus hepatitidis</taxon>
        <taxon>Fowl aviadenovirus E</taxon>
    </lineage>
</organism>